<keyword evidence="2" id="KW-0472">Membrane</keyword>
<reference evidence="3" key="1">
    <citation type="submission" date="2020-05" db="EMBL/GenBank/DDBJ databases">
        <authorList>
            <person name="Chiriac C."/>
            <person name="Salcher M."/>
            <person name="Ghai R."/>
            <person name="Kavagutti S V."/>
        </authorList>
    </citation>
    <scope>NUCLEOTIDE SEQUENCE</scope>
</reference>
<dbReference type="Pfam" id="PF11241">
    <property type="entry name" value="DUF3043"/>
    <property type="match status" value="1"/>
</dbReference>
<keyword evidence="2" id="KW-0812">Transmembrane</keyword>
<evidence type="ECO:0000256" key="2">
    <source>
        <dbReference type="SAM" id="Phobius"/>
    </source>
</evidence>
<dbReference type="EMBL" id="CAEZYQ010000025">
    <property type="protein sequence ID" value="CAB4761632.1"/>
    <property type="molecule type" value="Genomic_DNA"/>
</dbReference>
<organism evidence="3">
    <name type="scientific">freshwater metagenome</name>
    <dbReference type="NCBI Taxonomy" id="449393"/>
    <lineage>
        <taxon>unclassified sequences</taxon>
        <taxon>metagenomes</taxon>
        <taxon>ecological metagenomes</taxon>
    </lineage>
</organism>
<name>A0A6J6UPB7_9ZZZZ</name>
<feature type="region of interest" description="Disordered" evidence="1">
    <location>
        <begin position="1"/>
        <end position="104"/>
    </location>
</feature>
<feature type="transmembrane region" description="Helical" evidence="2">
    <location>
        <begin position="136"/>
        <end position="154"/>
    </location>
</feature>
<feature type="compositionally biased region" description="Low complexity" evidence="1">
    <location>
        <begin position="43"/>
        <end position="60"/>
    </location>
</feature>
<dbReference type="AlphaFoldDB" id="A0A6J6UPB7"/>
<sequence length="236" mass="25674">MGSGPGTPGTLTPSAGVAPTPRPLARRPTLFRRSKSDQATDPAGTLTADAGGSSTTATPGKKGRPTPTRKEAEAAARARAKVPRTRKEQAAAARAARADNSARVRAGMKSGDERFLLPRDKGPVRRFVRDFVDSRFSFIDVIIPVLLVTMVLSYSGNPTLAGIGSTVLLLTVLLVVIDMVQLRFRVRRELGRRFPDDSTATKGTTWYAISRAMQMKFMRMPKAQVKIGQKLPEHYR</sequence>
<gene>
    <name evidence="3" type="ORF">UFOPK2761_02687</name>
</gene>
<protein>
    <submittedName>
        <fullName evidence="3">Unannotated protein</fullName>
    </submittedName>
</protein>
<feature type="transmembrane region" description="Helical" evidence="2">
    <location>
        <begin position="160"/>
        <end position="180"/>
    </location>
</feature>
<evidence type="ECO:0000313" key="3">
    <source>
        <dbReference type="EMBL" id="CAB4761632.1"/>
    </source>
</evidence>
<proteinExistence type="predicted"/>
<accession>A0A6J6UPB7</accession>
<evidence type="ECO:0000256" key="1">
    <source>
        <dbReference type="SAM" id="MobiDB-lite"/>
    </source>
</evidence>
<keyword evidence="2" id="KW-1133">Transmembrane helix</keyword>
<dbReference type="InterPro" id="IPR021403">
    <property type="entry name" value="DUF3043"/>
</dbReference>